<evidence type="ECO:0000256" key="5">
    <source>
        <dbReference type="ARBA" id="ARBA00023136"/>
    </source>
</evidence>
<name>A0A2W5KD64_9GAMM</name>
<feature type="transmembrane region" description="Helical" evidence="6">
    <location>
        <begin position="244"/>
        <end position="261"/>
    </location>
</feature>
<evidence type="ECO:0000256" key="2">
    <source>
        <dbReference type="ARBA" id="ARBA00022475"/>
    </source>
</evidence>
<dbReference type="PANTHER" id="PTHR11048:SF5">
    <property type="entry name" value="DECAPRENYL-PHOSPHATE PHOSPHORIBOSYLTRANSFERASE"/>
    <property type="match status" value="1"/>
</dbReference>
<organism evidence="7 8">
    <name type="scientific">Rhodanobacter denitrificans</name>
    <dbReference type="NCBI Taxonomy" id="666685"/>
    <lineage>
        <taxon>Bacteria</taxon>
        <taxon>Pseudomonadati</taxon>
        <taxon>Pseudomonadota</taxon>
        <taxon>Gammaproteobacteria</taxon>
        <taxon>Lysobacterales</taxon>
        <taxon>Rhodanobacteraceae</taxon>
        <taxon>Rhodanobacter</taxon>
    </lineage>
</organism>
<keyword evidence="3 6" id="KW-0812">Transmembrane</keyword>
<dbReference type="GO" id="GO:0009247">
    <property type="term" value="P:glycolipid biosynthetic process"/>
    <property type="evidence" value="ECO:0007669"/>
    <property type="project" value="TreeGrafter"/>
</dbReference>
<dbReference type="PANTHER" id="PTHR11048">
    <property type="entry name" value="PRENYLTRANSFERASES"/>
    <property type="match status" value="1"/>
</dbReference>
<gene>
    <name evidence="7" type="ORF">DI564_09880</name>
</gene>
<dbReference type="InterPro" id="IPR000537">
    <property type="entry name" value="UbiA_prenyltransferase"/>
</dbReference>
<dbReference type="GO" id="GO:0016765">
    <property type="term" value="F:transferase activity, transferring alkyl or aryl (other than methyl) groups"/>
    <property type="evidence" value="ECO:0007669"/>
    <property type="project" value="InterPro"/>
</dbReference>
<evidence type="ECO:0000256" key="3">
    <source>
        <dbReference type="ARBA" id="ARBA00022692"/>
    </source>
</evidence>
<feature type="transmembrane region" description="Helical" evidence="6">
    <location>
        <begin position="50"/>
        <end position="68"/>
    </location>
</feature>
<dbReference type="CDD" id="cd13963">
    <property type="entry name" value="PT_UbiA_2"/>
    <property type="match status" value="1"/>
</dbReference>
<sequence>MSVDAHPRARPRQVARALLELARPEQWIKNGFVLLPLIFAHAAFDPVAVRGALIAVLAFCFASSAVYAGNDLVDIERDRRHPEKCRRPLARGAIGPGPARLFAILAAAAGLAVAAIDGWPLVVVIALYLALQVAYTLALKRVAYLDAVVLACGFLLRIVGGGVGPDIPLTPWIVVVGFLVALLLALGKRQGDLAQAVDPAARATRGYRLESLNRALIVVAVATLGAYVLYTVSPDVIARHGSHPLYGSTPWVALGLLRYLWLALRRGAGGNPSRLVLRDRWLLLAVAGWLVTLGLILYG</sequence>
<evidence type="ECO:0000313" key="8">
    <source>
        <dbReference type="Proteomes" id="UP000249046"/>
    </source>
</evidence>
<dbReference type="InterPro" id="IPR044878">
    <property type="entry name" value="UbiA_sf"/>
</dbReference>
<evidence type="ECO:0000256" key="6">
    <source>
        <dbReference type="SAM" id="Phobius"/>
    </source>
</evidence>
<feature type="transmembrane region" description="Helical" evidence="6">
    <location>
        <begin position="281"/>
        <end position="298"/>
    </location>
</feature>
<protein>
    <submittedName>
        <fullName evidence="7">Prenyltransferase</fullName>
    </submittedName>
</protein>
<dbReference type="Gene3D" id="1.10.357.140">
    <property type="entry name" value="UbiA prenyltransferase"/>
    <property type="match status" value="1"/>
</dbReference>
<keyword evidence="4 6" id="KW-1133">Transmembrane helix</keyword>
<dbReference type="AlphaFoldDB" id="A0A2W5KD64"/>
<dbReference type="GO" id="GO:0005886">
    <property type="term" value="C:plasma membrane"/>
    <property type="evidence" value="ECO:0007669"/>
    <property type="project" value="TreeGrafter"/>
</dbReference>
<evidence type="ECO:0000256" key="4">
    <source>
        <dbReference type="ARBA" id="ARBA00022989"/>
    </source>
</evidence>
<dbReference type="Proteomes" id="UP000249046">
    <property type="component" value="Unassembled WGS sequence"/>
</dbReference>
<feature type="transmembrane region" description="Helical" evidence="6">
    <location>
        <begin position="144"/>
        <end position="163"/>
    </location>
</feature>
<evidence type="ECO:0000256" key="1">
    <source>
        <dbReference type="ARBA" id="ARBA00004141"/>
    </source>
</evidence>
<feature type="transmembrane region" description="Helical" evidence="6">
    <location>
        <begin position="169"/>
        <end position="186"/>
    </location>
</feature>
<keyword evidence="7" id="KW-0808">Transferase</keyword>
<feature type="transmembrane region" description="Helical" evidence="6">
    <location>
        <begin position="212"/>
        <end position="232"/>
    </location>
</feature>
<dbReference type="Pfam" id="PF01040">
    <property type="entry name" value="UbiA"/>
    <property type="match status" value="1"/>
</dbReference>
<accession>A0A2W5KD64</accession>
<reference evidence="7 8" key="1">
    <citation type="submission" date="2017-08" db="EMBL/GenBank/DDBJ databases">
        <title>Infants hospitalized years apart are colonized by the same room-sourced microbial strains.</title>
        <authorList>
            <person name="Brooks B."/>
            <person name="Olm M.R."/>
            <person name="Firek B.A."/>
            <person name="Baker R."/>
            <person name="Thomas B.C."/>
            <person name="Morowitz M.J."/>
            <person name="Banfield J.F."/>
        </authorList>
    </citation>
    <scope>NUCLEOTIDE SEQUENCE [LARGE SCALE GENOMIC DNA]</scope>
    <source>
        <strain evidence="7">S2_005_003_R2_42</strain>
    </source>
</reference>
<keyword evidence="2" id="KW-1003">Cell membrane</keyword>
<comment type="caution">
    <text evidence="7">The sequence shown here is derived from an EMBL/GenBank/DDBJ whole genome shotgun (WGS) entry which is preliminary data.</text>
</comment>
<keyword evidence="5 6" id="KW-0472">Membrane</keyword>
<dbReference type="InterPro" id="IPR039653">
    <property type="entry name" value="Prenyltransferase"/>
</dbReference>
<proteinExistence type="predicted"/>
<dbReference type="EMBL" id="QFPO01000007">
    <property type="protein sequence ID" value="PZQ14801.1"/>
    <property type="molecule type" value="Genomic_DNA"/>
</dbReference>
<evidence type="ECO:0000313" key="7">
    <source>
        <dbReference type="EMBL" id="PZQ14801.1"/>
    </source>
</evidence>
<comment type="subcellular location">
    <subcellularLocation>
        <location evidence="1">Membrane</location>
        <topology evidence="1">Multi-pass membrane protein</topology>
    </subcellularLocation>
</comment>